<sequence length="72" mass="8049">MTLRIPLLRSPKEGKTTVRRAANVATAAPSKKETLGFPEDSICLGQFLFGPKVYFTLGLLFLAFVFRLIRFS</sequence>
<protein>
    <submittedName>
        <fullName evidence="2">Uncharacterized protein</fullName>
    </submittedName>
</protein>
<evidence type="ECO:0000313" key="3">
    <source>
        <dbReference type="Proteomes" id="UP000322667"/>
    </source>
</evidence>
<gene>
    <name evidence="2" type="ORF">ES332_A11G234800v1</name>
</gene>
<evidence type="ECO:0000313" key="2">
    <source>
        <dbReference type="EMBL" id="TYI01942.1"/>
    </source>
</evidence>
<dbReference type="AlphaFoldDB" id="A0A5D2NDQ2"/>
<name>A0A5D2NDQ2_GOSTO</name>
<feature type="transmembrane region" description="Helical" evidence="1">
    <location>
        <begin position="53"/>
        <end position="69"/>
    </location>
</feature>
<keyword evidence="1" id="KW-1133">Transmembrane helix</keyword>
<keyword evidence="3" id="KW-1185">Reference proteome</keyword>
<evidence type="ECO:0000256" key="1">
    <source>
        <dbReference type="SAM" id="Phobius"/>
    </source>
</evidence>
<organism evidence="2 3">
    <name type="scientific">Gossypium tomentosum</name>
    <name type="common">Hawaiian cotton</name>
    <name type="synonym">Gossypium sandvicense</name>
    <dbReference type="NCBI Taxonomy" id="34277"/>
    <lineage>
        <taxon>Eukaryota</taxon>
        <taxon>Viridiplantae</taxon>
        <taxon>Streptophyta</taxon>
        <taxon>Embryophyta</taxon>
        <taxon>Tracheophyta</taxon>
        <taxon>Spermatophyta</taxon>
        <taxon>Magnoliopsida</taxon>
        <taxon>eudicotyledons</taxon>
        <taxon>Gunneridae</taxon>
        <taxon>Pentapetalae</taxon>
        <taxon>rosids</taxon>
        <taxon>malvids</taxon>
        <taxon>Malvales</taxon>
        <taxon>Malvaceae</taxon>
        <taxon>Malvoideae</taxon>
        <taxon>Gossypium</taxon>
    </lineage>
</organism>
<keyword evidence="1" id="KW-0472">Membrane</keyword>
<dbReference type="EMBL" id="CM017620">
    <property type="protein sequence ID" value="TYI01942.1"/>
    <property type="molecule type" value="Genomic_DNA"/>
</dbReference>
<accession>A0A5D2NDQ2</accession>
<reference evidence="2 3" key="1">
    <citation type="submission" date="2019-07" db="EMBL/GenBank/DDBJ databases">
        <title>WGS assembly of Gossypium tomentosum.</title>
        <authorList>
            <person name="Chen Z.J."/>
            <person name="Sreedasyam A."/>
            <person name="Ando A."/>
            <person name="Song Q."/>
            <person name="De L."/>
            <person name="Hulse-Kemp A."/>
            <person name="Ding M."/>
            <person name="Ye W."/>
            <person name="Kirkbride R."/>
            <person name="Jenkins J."/>
            <person name="Plott C."/>
            <person name="Lovell J."/>
            <person name="Lin Y.-M."/>
            <person name="Vaughn R."/>
            <person name="Liu B."/>
            <person name="Li W."/>
            <person name="Simpson S."/>
            <person name="Scheffler B."/>
            <person name="Saski C."/>
            <person name="Grover C."/>
            <person name="Hu G."/>
            <person name="Conover J."/>
            <person name="Carlson J."/>
            <person name="Shu S."/>
            <person name="Boston L."/>
            <person name="Williams M."/>
            <person name="Peterson D."/>
            <person name="Mcgee K."/>
            <person name="Jones D."/>
            <person name="Wendel J."/>
            <person name="Stelly D."/>
            <person name="Grimwood J."/>
            <person name="Schmutz J."/>
        </authorList>
    </citation>
    <scope>NUCLEOTIDE SEQUENCE [LARGE SCALE GENOMIC DNA]</scope>
    <source>
        <strain evidence="2">7179.01</strain>
    </source>
</reference>
<proteinExistence type="predicted"/>
<keyword evidence="1" id="KW-0812">Transmembrane</keyword>
<dbReference type="Proteomes" id="UP000322667">
    <property type="component" value="Chromosome A11"/>
</dbReference>